<organism evidence="4 5">
    <name type="scientific">Actinokineospora cianjurensis</name>
    <dbReference type="NCBI Taxonomy" id="585224"/>
    <lineage>
        <taxon>Bacteria</taxon>
        <taxon>Bacillati</taxon>
        <taxon>Actinomycetota</taxon>
        <taxon>Actinomycetes</taxon>
        <taxon>Pseudonocardiales</taxon>
        <taxon>Pseudonocardiaceae</taxon>
        <taxon>Actinokineospora</taxon>
    </lineage>
</organism>
<evidence type="ECO:0000313" key="4">
    <source>
        <dbReference type="EMBL" id="RLK61657.1"/>
    </source>
</evidence>
<accession>A0A421BBC9</accession>
<evidence type="ECO:0000256" key="2">
    <source>
        <dbReference type="SAM" id="Phobius"/>
    </source>
</evidence>
<feature type="domain" description="Solute-binding protein family 3/N-terminal" evidence="3">
    <location>
        <begin position="116"/>
        <end position="355"/>
    </location>
</feature>
<dbReference type="Gene3D" id="3.40.190.10">
    <property type="entry name" value="Periplasmic binding protein-like II"/>
    <property type="match status" value="2"/>
</dbReference>
<keyword evidence="2" id="KW-1133">Transmembrane helix</keyword>
<dbReference type="AlphaFoldDB" id="A0A421BBC9"/>
<feature type="transmembrane region" description="Helical" evidence="2">
    <location>
        <begin position="65"/>
        <end position="84"/>
    </location>
</feature>
<proteinExistence type="predicted"/>
<dbReference type="Pfam" id="PF00497">
    <property type="entry name" value="SBP_bac_3"/>
    <property type="match status" value="1"/>
</dbReference>
<dbReference type="PANTHER" id="PTHR35936">
    <property type="entry name" value="MEMBRANE-BOUND LYTIC MUREIN TRANSGLYCOSYLASE F"/>
    <property type="match status" value="1"/>
</dbReference>
<dbReference type="SUPFAM" id="SSF53850">
    <property type="entry name" value="Periplasmic binding protein-like II"/>
    <property type="match status" value="1"/>
</dbReference>
<evidence type="ECO:0000259" key="3">
    <source>
        <dbReference type="SMART" id="SM00062"/>
    </source>
</evidence>
<evidence type="ECO:0000313" key="5">
    <source>
        <dbReference type="Proteomes" id="UP000282454"/>
    </source>
</evidence>
<name>A0A421BBC9_9PSEU</name>
<reference evidence="4 5" key="1">
    <citation type="submission" date="2018-10" db="EMBL/GenBank/DDBJ databases">
        <title>Genomic Encyclopedia of Archaeal and Bacterial Type Strains, Phase II (KMG-II): from individual species to whole genera.</title>
        <authorList>
            <person name="Goeker M."/>
        </authorList>
    </citation>
    <scope>NUCLEOTIDE SEQUENCE [LARGE SCALE GENOMIC DNA]</scope>
    <source>
        <strain evidence="4 5">DSM 45657</strain>
    </source>
</reference>
<protein>
    <submittedName>
        <fullName evidence="4">ABC-type amino acid transport substrate-binding protein</fullName>
    </submittedName>
</protein>
<dbReference type="InterPro" id="IPR001638">
    <property type="entry name" value="Solute-binding_3/MltF_N"/>
</dbReference>
<dbReference type="EMBL" id="RCDD01000001">
    <property type="protein sequence ID" value="RLK61657.1"/>
    <property type="molecule type" value="Genomic_DNA"/>
</dbReference>
<dbReference type="Proteomes" id="UP000282454">
    <property type="component" value="Unassembled WGS sequence"/>
</dbReference>
<sequence length="386" mass="41369">MGPALGLVAVLVVVGFTLSNSGSRLAAVGIAVTGFCSIVFIAAYRVRLAHEVGTASIARWRWPSLGVTVALVVAGVFVPQAIAVDSPPHEESSPAGPIIVGSSDDGAASYLAADKTVVIGINGNLPGWSLESNGTYSGFDVDLANFLKQKYGFTLRFKKLTQQERQKQWDGVTKDPADLVISAFSITEDRRAAFGMAGPYYIDMSTMLISGPKPEEVNGKSYGCAVPGTTGYTAMVNLKTRKEREFRTPLVIDESQIDLAGCLAKFFAIDDDTAFIFSDWSIIRASKPEVSIVRYEDKSPLLDIGPASSSSSTERYGIAFRPGHPQLCRDLTKAIDEFIAGGGASAWTKAYNANLKDRSVLNTDDWHHPKVTEERFCGLPGPGGSD</sequence>
<gene>
    <name evidence="4" type="ORF">CLV68_2198</name>
</gene>
<feature type="transmembrane region" description="Helical" evidence="2">
    <location>
        <begin position="25"/>
        <end position="44"/>
    </location>
</feature>
<dbReference type="SMART" id="SM00062">
    <property type="entry name" value="PBPb"/>
    <property type="match status" value="1"/>
</dbReference>
<keyword evidence="5" id="KW-1185">Reference proteome</keyword>
<keyword evidence="1" id="KW-0732">Signal</keyword>
<dbReference type="PANTHER" id="PTHR35936:SF34">
    <property type="entry name" value="ABC TRANSPORTER EXTRACELLULAR-BINDING PROTEIN YCKB-RELATED"/>
    <property type="match status" value="1"/>
</dbReference>
<keyword evidence="2" id="KW-0812">Transmembrane</keyword>
<comment type="caution">
    <text evidence="4">The sequence shown here is derived from an EMBL/GenBank/DDBJ whole genome shotgun (WGS) entry which is preliminary data.</text>
</comment>
<evidence type="ECO:0000256" key="1">
    <source>
        <dbReference type="ARBA" id="ARBA00022729"/>
    </source>
</evidence>
<keyword evidence="2" id="KW-0472">Membrane</keyword>